<evidence type="ECO:0000256" key="1">
    <source>
        <dbReference type="PROSITE-ProRule" id="PRU00339"/>
    </source>
</evidence>
<evidence type="ECO:0000313" key="3">
    <source>
        <dbReference type="Proteomes" id="UP000229433"/>
    </source>
</evidence>
<protein>
    <submittedName>
        <fullName evidence="2">Uncharacterized protein</fullName>
    </submittedName>
</protein>
<evidence type="ECO:0000313" key="2">
    <source>
        <dbReference type="EMBL" id="PHQ30368.1"/>
    </source>
</evidence>
<dbReference type="PROSITE" id="PS50005">
    <property type="entry name" value="TPR"/>
    <property type="match status" value="6"/>
</dbReference>
<dbReference type="PANTHER" id="PTHR12558:SF13">
    <property type="entry name" value="CELL DIVISION CYCLE PROTEIN 27 HOMOLOG"/>
    <property type="match status" value="1"/>
</dbReference>
<feature type="repeat" description="TPR" evidence="1">
    <location>
        <begin position="99"/>
        <end position="132"/>
    </location>
</feature>
<dbReference type="AlphaFoldDB" id="A0A2G1VUA4"/>
<dbReference type="SUPFAM" id="SSF48452">
    <property type="entry name" value="TPR-like"/>
    <property type="match status" value="2"/>
</dbReference>
<dbReference type="SMART" id="SM00028">
    <property type="entry name" value="TPR"/>
    <property type="match status" value="8"/>
</dbReference>
<dbReference type="RefSeq" id="WP_099645201.1">
    <property type="nucleotide sequence ID" value="NZ_KZ319288.1"/>
</dbReference>
<keyword evidence="3" id="KW-1185">Reference proteome</keyword>
<feature type="repeat" description="TPR" evidence="1">
    <location>
        <begin position="133"/>
        <end position="166"/>
    </location>
</feature>
<accession>A0A2G1VUA4</accession>
<dbReference type="Pfam" id="PF13181">
    <property type="entry name" value="TPR_8"/>
    <property type="match status" value="2"/>
</dbReference>
<feature type="repeat" description="TPR" evidence="1">
    <location>
        <begin position="269"/>
        <end position="302"/>
    </location>
</feature>
<name>A0A2G1VUA4_9FLAO</name>
<dbReference type="EMBL" id="NQXA01000002">
    <property type="protein sequence ID" value="PHQ30368.1"/>
    <property type="molecule type" value="Genomic_DNA"/>
</dbReference>
<dbReference type="Pfam" id="PF14559">
    <property type="entry name" value="TPR_19"/>
    <property type="match status" value="1"/>
</dbReference>
<organism evidence="2 3">
    <name type="scientific">Leeuwenhoekiella nanhaiensis</name>
    <dbReference type="NCBI Taxonomy" id="1655491"/>
    <lineage>
        <taxon>Bacteria</taxon>
        <taxon>Pseudomonadati</taxon>
        <taxon>Bacteroidota</taxon>
        <taxon>Flavobacteriia</taxon>
        <taxon>Flavobacteriales</taxon>
        <taxon>Flavobacteriaceae</taxon>
        <taxon>Leeuwenhoekiella</taxon>
    </lineage>
</organism>
<dbReference type="Gene3D" id="1.25.40.10">
    <property type="entry name" value="Tetratricopeptide repeat domain"/>
    <property type="match status" value="3"/>
</dbReference>
<comment type="caution">
    <text evidence="2">The sequence shown here is derived from an EMBL/GenBank/DDBJ whole genome shotgun (WGS) entry which is preliminary data.</text>
</comment>
<feature type="repeat" description="TPR" evidence="1">
    <location>
        <begin position="303"/>
        <end position="336"/>
    </location>
</feature>
<dbReference type="InterPro" id="IPR011990">
    <property type="entry name" value="TPR-like_helical_dom_sf"/>
</dbReference>
<feature type="repeat" description="TPR" evidence="1">
    <location>
        <begin position="235"/>
        <end position="268"/>
    </location>
</feature>
<sequence>MKFNQEHEEDNFPLTRFESMLKTNHVLFFDSDEFENIVNHYLENGKIALAKKAVKLGLDQHPSSSNLKLFKIEILIFENKLDEADRLLAELYELEPQNEEVFIQKANIYSKRDDHQKAIELLEMALEITEDDADIYSLIGMEYLFLDDFQNAKINFMKCLEVDEEDYSALYNVIYCFDFLEQHEEAIDYLNMFLDKNPYCEVAWHQVGKQYFDLKEYEKALAAYEFAIISDDTFIGAYFEKGKVLEKLGRYNEAIENYQITLTLDDPTSFAYLRMGKCYQKLACDDLAIKYFLKTVKEDPLLDKGWIAITDFYTRKMDYQNALYYINKAINIDSENVLYWKRYAKINNRLKFYEEAERGYRKSLELGNYELETWLTRCDILINLGENEAAIANLLEAVEFYPDSAQIEFRLAGLYFSTNEENKGHFHLENGLRLESDYDIILEELFPFVYAKKSVVEKIKRAKSNSSGK</sequence>
<dbReference type="OrthoDB" id="9803982at2"/>
<dbReference type="Proteomes" id="UP000229433">
    <property type="component" value="Unassembled WGS sequence"/>
</dbReference>
<feature type="repeat" description="TPR" evidence="1">
    <location>
        <begin position="201"/>
        <end position="234"/>
    </location>
</feature>
<gene>
    <name evidence="2" type="ORF">CJ305_05230</name>
</gene>
<dbReference type="InterPro" id="IPR019734">
    <property type="entry name" value="TPR_rpt"/>
</dbReference>
<dbReference type="PANTHER" id="PTHR12558">
    <property type="entry name" value="CELL DIVISION CYCLE 16,23,27"/>
    <property type="match status" value="1"/>
</dbReference>
<proteinExistence type="predicted"/>
<keyword evidence="1" id="KW-0802">TPR repeat</keyword>
<reference evidence="2 3" key="1">
    <citation type="submission" date="2017-08" db="EMBL/GenBank/DDBJ databases">
        <title>The whole genome shortgun sequences of strain Leeuwenhoekiella nanhaiensis G18 from the South China Sea.</title>
        <authorList>
            <person name="Liu Q."/>
        </authorList>
    </citation>
    <scope>NUCLEOTIDE SEQUENCE [LARGE SCALE GENOMIC DNA]</scope>
    <source>
        <strain evidence="2 3">G18</strain>
    </source>
</reference>